<dbReference type="RefSeq" id="WP_232593091.1">
    <property type="nucleotide sequence ID" value="NZ_BSPD01000056.1"/>
</dbReference>
<dbReference type="AlphaFoldDB" id="A0AA37WMQ6"/>
<dbReference type="Gene3D" id="2.60.120.650">
    <property type="entry name" value="Cupin"/>
    <property type="match status" value="1"/>
</dbReference>
<dbReference type="InterPro" id="IPR041667">
    <property type="entry name" value="Cupin_8"/>
</dbReference>
<protein>
    <recommendedName>
        <fullName evidence="1">JmjC domain-containing protein</fullName>
    </recommendedName>
</protein>
<dbReference type="EMBL" id="BSPD01000056">
    <property type="protein sequence ID" value="GLS26643.1"/>
    <property type="molecule type" value="Genomic_DNA"/>
</dbReference>
<dbReference type="Pfam" id="PF13621">
    <property type="entry name" value="Cupin_8"/>
    <property type="match status" value="1"/>
</dbReference>
<dbReference type="PANTHER" id="PTHR12461">
    <property type="entry name" value="HYPOXIA-INDUCIBLE FACTOR 1 ALPHA INHIBITOR-RELATED"/>
    <property type="match status" value="1"/>
</dbReference>
<gene>
    <name evidence="2" type="ORF">GCM10007877_23590</name>
</gene>
<evidence type="ECO:0000259" key="1">
    <source>
        <dbReference type="PROSITE" id="PS51184"/>
    </source>
</evidence>
<organism evidence="2 3">
    <name type="scientific">Marinibactrum halimedae</name>
    <dbReference type="NCBI Taxonomy" id="1444977"/>
    <lineage>
        <taxon>Bacteria</taxon>
        <taxon>Pseudomonadati</taxon>
        <taxon>Pseudomonadota</taxon>
        <taxon>Gammaproteobacteria</taxon>
        <taxon>Cellvibrionales</taxon>
        <taxon>Cellvibrionaceae</taxon>
        <taxon>Marinibactrum</taxon>
    </lineage>
</organism>
<accession>A0AA37WMQ6</accession>
<comment type="caution">
    <text evidence="2">The sequence shown here is derived from an EMBL/GenBank/DDBJ whole genome shotgun (WGS) entry which is preliminary data.</text>
</comment>
<feature type="domain" description="JmjC" evidence="1">
    <location>
        <begin position="118"/>
        <end position="264"/>
    </location>
</feature>
<reference evidence="2 3" key="1">
    <citation type="journal article" date="2014" name="Int. J. Syst. Evol. Microbiol.">
        <title>Complete genome sequence of Corynebacterium casei LMG S-19264T (=DSM 44701T), isolated from a smear-ripened cheese.</title>
        <authorList>
            <consortium name="US DOE Joint Genome Institute (JGI-PGF)"/>
            <person name="Walter F."/>
            <person name="Albersmeier A."/>
            <person name="Kalinowski J."/>
            <person name="Ruckert C."/>
        </authorList>
    </citation>
    <scope>NUCLEOTIDE SEQUENCE [LARGE SCALE GENOMIC DNA]</scope>
    <source>
        <strain evidence="2 3">NBRC 110095</strain>
    </source>
</reference>
<dbReference type="Proteomes" id="UP001156870">
    <property type="component" value="Unassembled WGS sequence"/>
</dbReference>
<dbReference type="PROSITE" id="PS51184">
    <property type="entry name" value="JMJC"/>
    <property type="match status" value="1"/>
</dbReference>
<proteinExistence type="predicted"/>
<evidence type="ECO:0000313" key="3">
    <source>
        <dbReference type="Proteomes" id="UP001156870"/>
    </source>
</evidence>
<keyword evidence="3" id="KW-1185">Reference proteome</keyword>
<dbReference type="InterPro" id="IPR003347">
    <property type="entry name" value="JmjC_dom"/>
</dbReference>
<name>A0AA37WMQ6_9GAMM</name>
<sequence>MIVKVNDLVPGETRPLDEIDVTNLSEEEFWSTYVCKHRPLVIRGGIKHWAACEKWQEPQYLQSISNSVNGSVRYRRAFNSNPVPPITQKMELREALNALIETPHDKTFAIPGMNLPKRWKEDIGNYPFLQSRIKRKPIFYQLNRLFLFRNASTDWHTHPADETICSQIVGSKKVSMFRCTDKNWDKYAPYIEKNIHHMSLDESYFPDKSDLIKFEGVLQEGDSLYIPPFWWHALDSNDTEFGINLARCFRSPLSRVGDFNEPVLKDLRKYTSIRQQIWVDSLIILSSLNRKFKGETW</sequence>
<dbReference type="SUPFAM" id="SSF51197">
    <property type="entry name" value="Clavaminate synthase-like"/>
    <property type="match status" value="1"/>
</dbReference>
<dbReference type="PANTHER" id="PTHR12461:SF105">
    <property type="entry name" value="HYPOXIA-INDUCIBLE FACTOR 1-ALPHA INHIBITOR"/>
    <property type="match status" value="1"/>
</dbReference>
<evidence type="ECO:0000313" key="2">
    <source>
        <dbReference type="EMBL" id="GLS26643.1"/>
    </source>
</evidence>